<dbReference type="GO" id="GO:0006006">
    <property type="term" value="P:glucose metabolic process"/>
    <property type="evidence" value="ECO:0007669"/>
    <property type="project" value="TreeGrafter"/>
</dbReference>
<dbReference type="RefSeq" id="WP_184200558.1">
    <property type="nucleotide sequence ID" value="NZ_JACHGW010000004.1"/>
</dbReference>
<dbReference type="SUPFAM" id="SSF74650">
    <property type="entry name" value="Galactose mutarotase-like"/>
    <property type="match status" value="1"/>
</dbReference>
<evidence type="ECO:0000256" key="1">
    <source>
        <dbReference type="ARBA" id="ARBA00001614"/>
    </source>
</evidence>
<dbReference type="GO" id="GO:0004034">
    <property type="term" value="F:aldose 1-epimerase activity"/>
    <property type="evidence" value="ECO:0007669"/>
    <property type="project" value="UniProtKB-EC"/>
</dbReference>
<comment type="pathway">
    <text evidence="2 8">Carbohydrate metabolism; hexose metabolism.</text>
</comment>
<comment type="similarity">
    <text evidence="3 8">Belongs to the aldose epimerase family.</text>
</comment>
<dbReference type="NCBIfam" id="NF008277">
    <property type="entry name" value="PRK11055.1"/>
    <property type="match status" value="1"/>
</dbReference>
<dbReference type="Proteomes" id="UP000520814">
    <property type="component" value="Unassembled WGS sequence"/>
</dbReference>
<evidence type="ECO:0000256" key="7">
    <source>
        <dbReference type="ARBA" id="ARBA00023277"/>
    </source>
</evidence>
<feature type="binding site" evidence="11">
    <location>
        <begin position="89"/>
        <end position="90"/>
    </location>
    <ligand>
        <name>beta-D-galactose</name>
        <dbReference type="ChEBI" id="CHEBI:27667"/>
    </ligand>
</feature>
<proteinExistence type="inferred from homology"/>
<organism evidence="12 13">
    <name type="scientific">Armatimonas rosea</name>
    <dbReference type="NCBI Taxonomy" id="685828"/>
    <lineage>
        <taxon>Bacteria</taxon>
        <taxon>Bacillati</taxon>
        <taxon>Armatimonadota</taxon>
        <taxon>Armatimonadia</taxon>
        <taxon>Armatimonadales</taxon>
        <taxon>Armatimonadaceae</taxon>
        <taxon>Armatimonas</taxon>
    </lineage>
</organism>
<keyword evidence="6 8" id="KW-0413">Isomerase</keyword>
<evidence type="ECO:0000256" key="4">
    <source>
        <dbReference type="ARBA" id="ARBA00013185"/>
    </source>
</evidence>
<dbReference type="AlphaFoldDB" id="A0A7W9SSM3"/>
<evidence type="ECO:0000256" key="2">
    <source>
        <dbReference type="ARBA" id="ARBA00005028"/>
    </source>
</evidence>
<comment type="caution">
    <text evidence="12">The sequence shown here is derived from an EMBL/GenBank/DDBJ whole genome shotgun (WGS) entry which is preliminary data.</text>
</comment>
<dbReference type="InterPro" id="IPR011013">
    <property type="entry name" value="Gal_mutarotase_sf_dom"/>
</dbReference>
<sequence length="360" mass="39198">MDEEMAGVTKASFGKLRSGEPVDIYTLTNKNGLSAKIITYGATLTSVMAPDKSGKLGEVCLGFDNIAAYEFNGKPAQPYMGATVGRYANRIGKGRFTIGGKTYKLATNNPPNHLHGGESKALCWVNWKAQIVPRPDGPAVQFTYLSKDGDEGYPGNVNASVIFTLTEANTVKMEYAATTDKPCPINLTNHAYFNLKGSGTILDHELYIAGKSYTEGDDDLLPTGKILPVTDTPYDFFTQPAIIGDRINAAGGKEPAIGYDLNYVLLPGAKGYATVARVHDHNTGRLLEVRTDQPGIQFYTGNFLDGTLVGRGGWKYVQYSGFCLETQHFPDSPNQKSFPNTILQPGQTYRTKTEYAFLVK</sequence>
<dbReference type="InterPro" id="IPR018052">
    <property type="entry name" value="Ald1_epimerase_CS"/>
</dbReference>
<evidence type="ECO:0000256" key="5">
    <source>
        <dbReference type="ARBA" id="ARBA00014165"/>
    </source>
</evidence>
<dbReference type="InterPro" id="IPR015443">
    <property type="entry name" value="Aldose_1-epimerase"/>
</dbReference>
<evidence type="ECO:0000313" key="13">
    <source>
        <dbReference type="Proteomes" id="UP000520814"/>
    </source>
</evidence>
<feature type="binding site" evidence="11">
    <location>
        <begin position="190"/>
        <end position="192"/>
    </location>
    <ligand>
        <name>beta-D-galactose</name>
        <dbReference type="ChEBI" id="CHEBI:27667"/>
    </ligand>
</feature>
<dbReference type="CDD" id="cd09019">
    <property type="entry name" value="galactose_mutarotase_like"/>
    <property type="match status" value="1"/>
</dbReference>
<reference evidence="12 13" key="1">
    <citation type="submission" date="2020-08" db="EMBL/GenBank/DDBJ databases">
        <title>Genomic Encyclopedia of Type Strains, Phase IV (KMG-IV): sequencing the most valuable type-strain genomes for metagenomic binning, comparative biology and taxonomic classification.</title>
        <authorList>
            <person name="Goeker M."/>
        </authorList>
    </citation>
    <scope>NUCLEOTIDE SEQUENCE [LARGE SCALE GENOMIC DNA]</scope>
    <source>
        <strain evidence="12 13">DSM 23562</strain>
    </source>
</reference>
<evidence type="ECO:0000256" key="3">
    <source>
        <dbReference type="ARBA" id="ARBA00006206"/>
    </source>
</evidence>
<dbReference type="Gene3D" id="2.70.98.10">
    <property type="match status" value="1"/>
</dbReference>
<evidence type="ECO:0000256" key="8">
    <source>
        <dbReference type="PIRNR" id="PIRNR005096"/>
    </source>
</evidence>
<keyword evidence="13" id="KW-1185">Reference proteome</keyword>
<dbReference type="PANTHER" id="PTHR10091">
    <property type="entry name" value="ALDOSE-1-EPIMERASE"/>
    <property type="match status" value="1"/>
</dbReference>
<feature type="active site" description="Proton donor" evidence="9">
    <location>
        <position position="190"/>
    </location>
</feature>
<dbReference type="EC" id="5.1.3.3" evidence="4 8"/>
<accession>A0A7W9SSM3</accession>
<dbReference type="EMBL" id="JACHGW010000004">
    <property type="protein sequence ID" value="MBB6052122.1"/>
    <property type="molecule type" value="Genomic_DNA"/>
</dbReference>
<evidence type="ECO:0000256" key="9">
    <source>
        <dbReference type="PIRSR" id="PIRSR005096-1"/>
    </source>
</evidence>
<feature type="active site" description="Proton acceptor" evidence="9">
    <location>
        <position position="325"/>
    </location>
</feature>
<dbReference type="PROSITE" id="PS00545">
    <property type="entry name" value="ALDOSE_1_EPIMERASE"/>
    <property type="match status" value="1"/>
</dbReference>
<feature type="binding site" evidence="10">
    <location>
        <position position="260"/>
    </location>
    <ligand>
        <name>beta-D-galactose</name>
        <dbReference type="ChEBI" id="CHEBI:27667"/>
    </ligand>
</feature>
<evidence type="ECO:0000313" key="12">
    <source>
        <dbReference type="EMBL" id="MBB6052122.1"/>
    </source>
</evidence>
<comment type="catalytic activity">
    <reaction evidence="1 8">
        <text>alpha-D-glucose = beta-D-glucose</text>
        <dbReference type="Rhea" id="RHEA:10264"/>
        <dbReference type="ChEBI" id="CHEBI:15903"/>
        <dbReference type="ChEBI" id="CHEBI:17925"/>
        <dbReference type="EC" id="5.1.3.3"/>
    </reaction>
</comment>
<evidence type="ECO:0000256" key="6">
    <source>
        <dbReference type="ARBA" id="ARBA00023235"/>
    </source>
</evidence>
<name>A0A7W9SSM3_ARMRO</name>
<dbReference type="Pfam" id="PF01263">
    <property type="entry name" value="Aldose_epim"/>
    <property type="match status" value="1"/>
</dbReference>
<dbReference type="GO" id="GO:0030246">
    <property type="term" value="F:carbohydrate binding"/>
    <property type="evidence" value="ECO:0007669"/>
    <property type="project" value="InterPro"/>
</dbReference>
<protein>
    <recommendedName>
        <fullName evidence="5 8">Aldose 1-epimerase</fullName>
        <ecNumber evidence="4 8">5.1.3.3</ecNumber>
    </recommendedName>
</protein>
<evidence type="ECO:0000256" key="10">
    <source>
        <dbReference type="PIRSR" id="PIRSR005096-2"/>
    </source>
</evidence>
<gene>
    <name evidence="12" type="ORF">HNQ39_003943</name>
</gene>
<dbReference type="InterPro" id="IPR047215">
    <property type="entry name" value="Galactose_mutarotase-like"/>
</dbReference>
<dbReference type="PANTHER" id="PTHR10091:SF0">
    <property type="entry name" value="GALACTOSE MUTAROTASE"/>
    <property type="match status" value="1"/>
</dbReference>
<dbReference type="PIRSF" id="PIRSF005096">
    <property type="entry name" value="GALM"/>
    <property type="match status" value="1"/>
</dbReference>
<dbReference type="UniPathway" id="UPA00242"/>
<dbReference type="InterPro" id="IPR008183">
    <property type="entry name" value="Aldose_1/G6P_1-epimerase"/>
</dbReference>
<dbReference type="GO" id="GO:0033499">
    <property type="term" value="P:galactose catabolic process via UDP-galactose, Leloir pathway"/>
    <property type="evidence" value="ECO:0007669"/>
    <property type="project" value="TreeGrafter"/>
</dbReference>
<evidence type="ECO:0000256" key="11">
    <source>
        <dbReference type="PIRSR" id="PIRSR005096-3"/>
    </source>
</evidence>
<dbReference type="InterPro" id="IPR014718">
    <property type="entry name" value="GH-type_carb-bd"/>
</dbReference>
<keyword evidence="7 8" id="KW-0119">Carbohydrate metabolism</keyword>